<dbReference type="InterPro" id="IPR018928">
    <property type="entry name" value="HAP2/GCS1_dom"/>
</dbReference>
<evidence type="ECO:0000313" key="15">
    <source>
        <dbReference type="RefSeq" id="XP_065661042.1"/>
    </source>
</evidence>
<dbReference type="InterPro" id="IPR040326">
    <property type="entry name" value="HAP2/GCS1"/>
</dbReference>
<proteinExistence type="inferred from homology"/>
<accession>A0ABM4CH38</accession>
<organism evidence="13 14">
    <name type="scientific">Hydra vulgaris</name>
    <name type="common">Hydra</name>
    <name type="synonym">Hydra attenuata</name>
    <dbReference type="NCBI Taxonomy" id="6087"/>
    <lineage>
        <taxon>Eukaryota</taxon>
        <taxon>Metazoa</taxon>
        <taxon>Cnidaria</taxon>
        <taxon>Hydrozoa</taxon>
        <taxon>Hydroidolina</taxon>
        <taxon>Anthoathecata</taxon>
        <taxon>Aplanulata</taxon>
        <taxon>Hydridae</taxon>
        <taxon>Hydra</taxon>
    </lineage>
</organism>
<keyword evidence="4 11" id="KW-0812">Transmembrane</keyword>
<evidence type="ECO:0000256" key="9">
    <source>
        <dbReference type="ARBA" id="ARBA00023157"/>
    </source>
</evidence>
<keyword evidence="9" id="KW-1015">Disulfide bond</keyword>
<keyword evidence="7" id="KW-0446">Lipid-binding</keyword>
<evidence type="ECO:0000256" key="1">
    <source>
        <dbReference type="ARBA" id="ARBA00004251"/>
    </source>
</evidence>
<dbReference type="PROSITE" id="PS51257">
    <property type="entry name" value="PROKAR_LIPOPROTEIN"/>
    <property type="match status" value="1"/>
</dbReference>
<evidence type="ECO:0000256" key="2">
    <source>
        <dbReference type="ARBA" id="ARBA00010929"/>
    </source>
</evidence>
<feature type="domain" description="Generative cell specific-1/HAP2" evidence="12">
    <location>
        <begin position="55"/>
        <end position="572"/>
    </location>
</feature>
<dbReference type="Pfam" id="PF10699">
    <property type="entry name" value="HAP2-GCS1"/>
    <property type="match status" value="1"/>
</dbReference>
<evidence type="ECO:0000259" key="12">
    <source>
        <dbReference type="Pfam" id="PF10699"/>
    </source>
</evidence>
<evidence type="ECO:0000256" key="10">
    <source>
        <dbReference type="ARBA" id="ARBA00023279"/>
    </source>
</evidence>
<keyword evidence="8 11" id="KW-0472">Membrane</keyword>
<evidence type="ECO:0000313" key="14">
    <source>
        <dbReference type="RefSeq" id="XP_065661041.1"/>
    </source>
</evidence>
<dbReference type="RefSeq" id="XP_065661041.1">
    <property type="nucleotide sequence ID" value="XM_065804969.1"/>
</dbReference>
<evidence type="ECO:0000256" key="11">
    <source>
        <dbReference type="SAM" id="Phobius"/>
    </source>
</evidence>
<protein>
    <submittedName>
        <fullName evidence="14 15">Hapless 2 isoform X2</fullName>
    </submittedName>
</protein>
<reference evidence="14 15" key="1">
    <citation type="submission" date="2025-05" db="UniProtKB">
        <authorList>
            <consortium name="RefSeq"/>
        </authorList>
    </citation>
    <scope>IDENTIFICATION</scope>
</reference>
<dbReference type="GeneID" id="101240634"/>
<keyword evidence="5" id="KW-0732">Signal</keyword>
<dbReference type="PANTHER" id="PTHR31764">
    <property type="entry name" value="PROTEIN HAPLESS 2"/>
    <property type="match status" value="1"/>
</dbReference>
<evidence type="ECO:0000256" key="6">
    <source>
        <dbReference type="ARBA" id="ARBA00022989"/>
    </source>
</evidence>
<comment type="subcellular location">
    <subcellularLocation>
        <location evidence="1">Cell membrane</location>
        <topology evidence="1">Single-pass type I membrane protein</topology>
    </subcellularLocation>
</comment>
<evidence type="ECO:0000256" key="8">
    <source>
        <dbReference type="ARBA" id="ARBA00023136"/>
    </source>
</evidence>
<feature type="transmembrane region" description="Helical" evidence="11">
    <location>
        <begin position="637"/>
        <end position="660"/>
    </location>
</feature>
<comment type="similarity">
    <text evidence="2">Belongs to the HAP2/GCS1 family.</text>
</comment>
<evidence type="ECO:0000256" key="7">
    <source>
        <dbReference type="ARBA" id="ARBA00023121"/>
    </source>
</evidence>
<evidence type="ECO:0000256" key="3">
    <source>
        <dbReference type="ARBA" id="ARBA00022475"/>
    </source>
</evidence>
<name>A0ABM4CH38_HYDVU</name>
<gene>
    <name evidence="14 15" type="primary">LOC101240634</name>
</gene>
<dbReference type="RefSeq" id="XP_065661042.1">
    <property type="nucleotide sequence ID" value="XM_065804970.1"/>
</dbReference>
<keyword evidence="10" id="KW-0278">Fertilization</keyword>
<keyword evidence="3" id="KW-1003">Cell membrane</keyword>
<feature type="transmembrane region" description="Helical" evidence="11">
    <location>
        <begin position="7"/>
        <end position="29"/>
    </location>
</feature>
<evidence type="ECO:0000256" key="4">
    <source>
        <dbReference type="ARBA" id="ARBA00022692"/>
    </source>
</evidence>
<evidence type="ECO:0000256" key="5">
    <source>
        <dbReference type="ARBA" id="ARBA00022729"/>
    </source>
</evidence>
<keyword evidence="6 11" id="KW-1133">Transmembrane helix</keyword>
<dbReference type="Proteomes" id="UP001652625">
    <property type="component" value="Chromosome 09"/>
</dbReference>
<evidence type="ECO:0000313" key="13">
    <source>
        <dbReference type="Proteomes" id="UP001652625"/>
    </source>
</evidence>
<keyword evidence="13" id="KW-1185">Reference proteome</keyword>
<sequence>MIFKMKIQLLLSFFNIAINITFVGCLILSKSSIEFCENTGLSNDLKDPTNVVTQSACEKKMVVLLSVGNKQGETEKLQAVVSVVQNSATNEFARLYNPFMITVSKSPVYLNFPFFFNGITVNNQPYEEIILSKNHWYVSDSSRQCLDQWQVDEDDDEHPTCGYQYINSNQTQTDGTWKTVKTRIWDSQGFCCYCTQDLKNYYIKKDIQDLNRANIICKPLTNSPQASAHCMRMSNLWYTLNEFTESYRDFSIYVKAFDQITKVVQNKSYIDYVNGGEIVLSPSQKSAIGSYNRITGNYVGDLQPIKSYPVLTNNYFLIPFSSTNIDPKKEPQLKSGISKWMIIPRDLVSTDAKQCDMIGVGYSAFRNQAAYGTGYGCRAKKGSCLANQPYNKFMDDENRLEKGKMPWYFPARYGKLAGVKQNIDDNDKYLLTYELDDEQISLVTLQISADDVVLVYNRATGIITRTAIKDFEALSMEGQLSVDILNTGYVSSDFRVSIPSCTSGVQPIEEKRITIDPQMTETITFKMMTSTDKKAAHDCTINLYDSKNMLLQSRNFTFSTKAPCVCEVQSCKCDCSEGGGVKCVQAEGKFIDNPNLFVPQSTGFFDKLWSSIKSFPSIIGNFFSGIFGSLFGNLVQYAIFAAIALVVICLCCNCGGFRLLKRFIPKFNKKGYKHLKLKRYQEQIYKPKEITNGIPTTAMQSITHVPNMPIPSNT</sequence>
<dbReference type="PANTHER" id="PTHR31764:SF0">
    <property type="entry name" value="GENERATIVE CELL SPECIFIC-1_HAP2 DOMAIN-CONTAINING PROTEIN"/>
    <property type="match status" value="1"/>
</dbReference>